<dbReference type="GO" id="GO:0043161">
    <property type="term" value="P:proteasome-mediated ubiquitin-dependent protein catabolic process"/>
    <property type="evidence" value="ECO:0007669"/>
    <property type="project" value="TreeGrafter"/>
</dbReference>
<evidence type="ECO:0000256" key="5">
    <source>
        <dbReference type="SAM" id="MobiDB-lite"/>
    </source>
</evidence>
<reference evidence="7" key="1">
    <citation type="submission" date="2024-04" db="UniProtKB">
        <authorList>
            <consortium name="EnsemblMetazoa"/>
        </authorList>
    </citation>
    <scope>IDENTIFICATION</scope>
    <source>
        <strain evidence="7">EBRO</strain>
    </source>
</reference>
<dbReference type="AlphaFoldDB" id="A0AAG5D416"/>
<dbReference type="GO" id="GO:0012505">
    <property type="term" value="C:endomembrane system"/>
    <property type="evidence" value="ECO:0007669"/>
    <property type="project" value="TreeGrafter"/>
</dbReference>
<dbReference type="InterPro" id="IPR013083">
    <property type="entry name" value="Znf_RING/FYVE/PHD"/>
</dbReference>
<proteinExistence type="predicted"/>
<feature type="domain" description="RING-type" evidence="6">
    <location>
        <begin position="10"/>
        <end position="50"/>
    </location>
</feature>
<evidence type="ECO:0000256" key="1">
    <source>
        <dbReference type="ARBA" id="ARBA00022723"/>
    </source>
</evidence>
<evidence type="ECO:0000256" key="3">
    <source>
        <dbReference type="ARBA" id="ARBA00022833"/>
    </source>
</evidence>
<feature type="region of interest" description="Disordered" evidence="5">
    <location>
        <begin position="142"/>
        <end position="177"/>
    </location>
</feature>
<evidence type="ECO:0000259" key="6">
    <source>
        <dbReference type="PROSITE" id="PS50089"/>
    </source>
</evidence>
<keyword evidence="3" id="KW-0862">Zinc</keyword>
<dbReference type="PANTHER" id="PTHR22763:SF162">
    <property type="entry name" value="TRANSMEMBRANE E3 UBIQUITIN-PROTEIN LIGASE 1"/>
    <property type="match status" value="1"/>
</dbReference>
<dbReference type="Gene3D" id="3.30.40.10">
    <property type="entry name" value="Zinc/RING finger domain, C3HC4 (zinc finger)"/>
    <property type="match status" value="1"/>
</dbReference>
<keyword evidence="1" id="KW-0479">Metal-binding</keyword>
<dbReference type="SMART" id="SM00184">
    <property type="entry name" value="RING"/>
    <property type="match status" value="1"/>
</dbReference>
<dbReference type="PANTHER" id="PTHR22763">
    <property type="entry name" value="RING ZINC FINGER PROTEIN"/>
    <property type="match status" value="1"/>
</dbReference>
<organism evidence="7 8">
    <name type="scientific">Anopheles atroparvus</name>
    <name type="common">European mosquito</name>
    <dbReference type="NCBI Taxonomy" id="41427"/>
    <lineage>
        <taxon>Eukaryota</taxon>
        <taxon>Metazoa</taxon>
        <taxon>Ecdysozoa</taxon>
        <taxon>Arthropoda</taxon>
        <taxon>Hexapoda</taxon>
        <taxon>Insecta</taxon>
        <taxon>Pterygota</taxon>
        <taxon>Neoptera</taxon>
        <taxon>Endopterygota</taxon>
        <taxon>Diptera</taxon>
        <taxon>Nematocera</taxon>
        <taxon>Culicoidea</taxon>
        <taxon>Culicidae</taxon>
        <taxon>Anophelinae</taxon>
        <taxon>Anopheles</taxon>
    </lineage>
</organism>
<sequence>MYSKGIDFICIVCMKPLIVRQSVATTCGHVFHRDCILHWMRTKQICPQCRSTKPLKLRLIRWTFPAIPDVESESQQFQLEPIPLEEKHGNRNMEEDKMLETFDSHGDGETSEVCPRFDYLLHKAINLRAKLNDIQIAKETQPQVSKNVRKTSDPAEPASSIENMFSTSSGSKRRRMQ</sequence>
<accession>A0AAG5D416</accession>
<dbReference type="GO" id="GO:0061630">
    <property type="term" value="F:ubiquitin protein ligase activity"/>
    <property type="evidence" value="ECO:0007669"/>
    <property type="project" value="TreeGrafter"/>
</dbReference>
<feature type="compositionally biased region" description="Polar residues" evidence="5">
    <location>
        <begin position="160"/>
        <end position="170"/>
    </location>
</feature>
<name>A0AAG5D416_ANOAO</name>
<evidence type="ECO:0000256" key="2">
    <source>
        <dbReference type="ARBA" id="ARBA00022771"/>
    </source>
</evidence>
<dbReference type="GO" id="GO:0008270">
    <property type="term" value="F:zinc ion binding"/>
    <property type="evidence" value="ECO:0007669"/>
    <property type="project" value="UniProtKB-KW"/>
</dbReference>
<evidence type="ECO:0000313" key="7">
    <source>
        <dbReference type="EnsemblMetazoa" id="ENSAATROPP005620"/>
    </source>
</evidence>
<evidence type="ECO:0000256" key="4">
    <source>
        <dbReference type="PROSITE-ProRule" id="PRU00175"/>
    </source>
</evidence>
<evidence type="ECO:0000313" key="8">
    <source>
        <dbReference type="Proteomes" id="UP000075880"/>
    </source>
</evidence>
<dbReference type="Pfam" id="PF13639">
    <property type="entry name" value="zf-RING_2"/>
    <property type="match status" value="1"/>
</dbReference>
<dbReference type="EnsemblMetazoa" id="ENSAATROPT006171">
    <property type="protein sequence ID" value="ENSAATROPP005620"/>
    <property type="gene ID" value="ENSAATROPG004996"/>
</dbReference>
<dbReference type="InterPro" id="IPR050731">
    <property type="entry name" value="HRD1_E3_ubiq-ligases"/>
</dbReference>
<protein>
    <recommendedName>
        <fullName evidence="6">RING-type domain-containing protein</fullName>
    </recommendedName>
</protein>
<keyword evidence="2 4" id="KW-0863">Zinc-finger</keyword>
<dbReference type="SUPFAM" id="SSF57850">
    <property type="entry name" value="RING/U-box"/>
    <property type="match status" value="1"/>
</dbReference>
<dbReference type="PROSITE" id="PS50089">
    <property type="entry name" value="ZF_RING_2"/>
    <property type="match status" value="1"/>
</dbReference>
<dbReference type="InterPro" id="IPR001841">
    <property type="entry name" value="Znf_RING"/>
</dbReference>
<dbReference type="Proteomes" id="UP000075880">
    <property type="component" value="Unassembled WGS sequence"/>
</dbReference>
<keyword evidence="8" id="KW-1185">Reference proteome</keyword>